<protein>
    <submittedName>
        <fullName evidence="3">(Atlantic silverside) hypothetical protein</fullName>
    </submittedName>
</protein>
<dbReference type="InterPro" id="IPR045860">
    <property type="entry name" value="Snake_toxin-like_sf"/>
</dbReference>
<dbReference type="AlphaFoldDB" id="A0A8S4ARD0"/>
<feature type="domain" description="UPAR/Ly6" evidence="2">
    <location>
        <begin position="20"/>
        <end position="103"/>
    </location>
</feature>
<dbReference type="SUPFAM" id="SSF57302">
    <property type="entry name" value="Snake toxin-like"/>
    <property type="match status" value="1"/>
</dbReference>
<dbReference type="Gene3D" id="2.10.60.10">
    <property type="entry name" value="CD59"/>
    <property type="match status" value="1"/>
</dbReference>
<dbReference type="InterPro" id="IPR016054">
    <property type="entry name" value="LY6_UPA_recep-like"/>
</dbReference>
<gene>
    <name evidence="3" type="ORF">MMEN_LOCUS6045</name>
</gene>
<name>A0A8S4ARD0_9TELE</name>
<dbReference type="Proteomes" id="UP000677803">
    <property type="component" value="Unassembled WGS sequence"/>
</dbReference>
<reference evidence="3" key="1">
    <citation type="submission" date="2021-05" db="EMBL/GenBank/DDBJ databases">
        <authorList>
            <person name="Tigano A."/>
        </authorList>
    </citation>
    <scope>NUCLEOTIDE SEQUENCE</scope>
</reference>
<dbReference type="OrthoDB" id="8953894at2759"/>
<keyword evidence="1" id="KW-0732">Signal</keyword>
<feature type="chain" id="PRO_5035814993" evidence="1">
    <location>
        <begin position="21"/>
        <end position="135"/>
    </location>
</feature>
<evidence type="ECO:0000256" key="1">
    <source>
        <dbReference type="SAM" id="SignalP"/>
    </source>
</evidence>
<evidence type="ECO:0000313" key="3">
    <source>
        <dbReference type="EMBL" id="CAG5887402.1"/>
    </source>
</evidence>
<evidence type="ECO:0000313" key="4">
    <source>
        <dbReference type="Proteomes" id="UP000677803"/>
    </source>
</evidence>
<dbReference type="CDD" id="cd00117">
    <property type="entry name" value="TFP"/>
    <property type="match status" value="1"/>
</dbReference>
<organism evidence="3 4">
    <name type="scientific">Menidia menidia</name>
    <name type="common">Atlantic silverside</name>
    <dbReference type="NCBI Taxonomy" id="238744"/>
    <lineage>
        <taxon>Eukaryota</taxon>
        <taxon>Metazoa</taxon>
        <taxon>Chordata</taxon>
        <taxon>Craniata</taxon>
        <taxon>Vertebrata</taxon>
        <taxon>Euteleostomi</taxon>
        <taxon>Actinopterygii</taxon>
        <taxon>Neopterygii</taxon>
        <taxon>Teleostei</taxon>
        <taxon>Neoteleostei</taxon>
        <taxon>Acanthomorphata</taxon>
        <taxon>Ovalentaria</taxon>
        <taxon>Atherinomorphae</taxon>
        <taxon>Atheriniformes</taxon>
        <taxon>Atherinopsidae</taxon>
        <taxon>Menidiinae</taxon>
        <taxon>Menidia</taxon>
    </lineage>
</organism>
<dbReference type="Pfam" id="PF00021">
    <property type="entry name" value="UPAR_LY6"/>
    <property type="match status" value="1"/>
</dbReference>
<feature type="signal peptide" evidence="1">
    <location>
        <begin position="1"/>
        <end position="20"/>
    </location>
</feature>
<comment type="caution">
    <text evidence="3">The sequence shown here is derived from an EMBL/GenBank/DDBJ whole genome shotgun (WGS) entry which is preliminary data.</text>
</comment>
<accession>A0A8S4ARD0</accession>
<proteinExistence type="predicted"/>
<sequence>MGKILFVLVGCLASLILVDSLVCNKCTFGVLGICLNKANETCSGTSSVCFTGKATFPSLTSFSGFNSQGCQANATGCNVTATATLLGVQYQTEIQCCSTDNCNPVTLSGAPSTKMTLSATIGAAVLASVWGSMMH</sequence>
<evidence type="ECO:0000259" key="2">
    <source>
        <dbReference type="Pfam" id="PF00021"/>
    </source>
</evidence>
<dbReference type="EMBL" id="CAJRST010005557">
    <property type="protein sequence ID" value="CAG5887402.1"/>
    <property type="molecule type" value="Genomic_DNA"/>
</dbReference>
<keyword evidence="4" id="KW-1185">Reference proteome</keyword>